<evidence type="ECO:0000313" key="1">
    <source>
        <dbReference type="EMBL" id="PTE12168.1"/>
    </source>
</evidence>
<dbReference type="OrthoDB" id="9811332at2"/>
<protein>
    <submittedName>
        <fullName evidence="1">Asparagine synthase</fullName>
    </submittedName>
</protein>
<dbReference type="Gene3D" id="3.40.50.150">
    <property type="entry name" value="Vaccinia Virus protein VP39"/>
    <property type="match status" value="1"/>
</dbReference>
<organism evidence="1 2">
    <name type="scientific">Mesorhizobium helmanticense</name>
    <dbReference type="NCBI Taxonomy" id="1776423"/>
    <lineage>
        <taxon>Bacteria</taxon>
        <taxon>Pseudomonadati</taxon>
        <taxon>Pseudomonadota</taxon>
        <taxon>Alphaproteobacteria</taxon>
        <taxon>Hyphomicrobiales</taxon>
        <taxon>Phyllobacteriaceae</taxon>
        <taxon>Mesorhizobium</taxon>
    </lineage>
</organism>
<dbReference type="PANTHER" id="PTHR40036">
    <property type="entry name" value="MACROCIN O-METHYLTRANSFERASE"/>
    <property type="match status" value="1"/>
</dbReference>
<dbReference type="Pfam" id="PF05711">
    <property type="entry name" value="TylF"/>
    <property type="match status" value="1"/>
</dbReference>
<name>A0A2T4J2W9_9HYPH</name>
<dbReference type="AlphaFoldDB" id="A0A2T4J2W9"/>
<dbReference type="PANTHER" id="PTHR40036:SF1">
    <property type="entry name" value="MACROCIN O-METHYLTRANSFERASE"/>
    <property type="match status" value="1"/>
</dbReference>
<proteinExistence type="predicted"/>
<comment type="caution">
    <text evidence="1">The sequence shown here is derived from an EMBL/GenBank/DDBJ whole genome shotgun (WGS) entry which is preliminary data.</text>
</comment>
<dbReference type="InterPro" id="IPR008884">
    <property type="entry name" value="TylF_MeTrfase"/>
</dbReference>
<dbReference type="SUPFAM" id="SSF53335">
    <property type="entry name" value="S-adenosyl-L-methionine-dependent methyltransferases"/>
    <property type="match status" value="1"/>
</dbReference>
<evidence type="ECO:0000313" key="2">
    <source>
        <dbReference type="Proteomes" id="UP000240259"/>
    </source>
</evidence>
<accession>A0A2T4J2W9</accession>
<dbReference type="Proteomes" id="UP000240259">
    <property type="component" value="Unassembled WGS sequence"/>
</dbReference>
<dbReference type="EMBL" id="PZJX01000003">
    <property type="protein sequence ID" value="PTE12168.1"/>
    <property type="molecule type" value="Genomic_DNA"/>
</dbReference>
<reference evidence="1 2" key="1">
    <citation type="submission" date="2018-03" db="EMBL/GenBank/DDBJ databases">
        <title>Genome sequence of the symbiotic type strain Mesorhizobium helmanticense CSLC115NT isolated from Lotus corniculatus nodules.</title>
        <authorList>
            <person name="Sannazzaro A.I."/>
            <person name="Torres Tejerizo G.A."/>
            <person name="Dip D."/>
            <person name="Caballero M."/>
            <person name="Pistorio M."/>
            <person name="Estrella M.J."/>
        </authorList>
    </citation>
    <scope>NUCLEOTIDE SEQUENCE [LARGE SCALE GENOMIC DNA]</scope>
    <source>
        <strain evidence="1 2">CSLC115N</strain>
    </source>
</reference>
<keyword evidence="2" id="KW-1185">Reference proteome</keyword>
<dbReference type="InterPro" id="IPR029063">
    <property type="entry name" value="SAM-dependent_MTases_sf"/>
</dbReference>
<sequence>MLSGFTRHLLKSANGLRVPAVARSVQRARLTYLSDAKFISLRDAIRQVKREKVPGDFIEYGIALGGSAIYIASELDGDRHFHGYDVFGMIPSPTEQDDEKSKARYETIRSGRSKGIGGDKYYGYQGDLFDKVCASFMDFGVPVDGERIVFHKGLFEDTVHFHPKSRIALAHLDCDWHDPVKFCLERTLEVLSPGGLMILDDYNDYGGCRIATDQFLAGRSDCRLIRTLPHAVVQRS</sequence>
<gene>
    <name evidence="1" type="ORF">C9427_00815</name>
</gene>